<protein>
    <submittedName>
        <fullName evidence="1">Uncharacterized protein</fullName>
    </submittedName>
</protein>
<proteinExistence type="predicted"/>
<evidence type="ECO:0000313" key="1">
    <source>
        <dbReference type="EMBL" id="KAF9053980.1"/>
    </source>
</evidence>
<dbReference type="EMBL" id="JADNRY010000443">
    <property type="protein sequence ID" value="KAF9053980.1"/>
    <property type="molecule type" value="Genomic_DNA"/>
</dbReference>
<sequence>MVKRHSKFTSPRRPLTHSASSAWSLLTQDEQIQLHRPKTIEKLDHEFHQLLANGDIPTFNREKACWERWDHPYQDEAECRMAVFTSKYRGKIKHFFKAPHKGCKYKVPIDEEEEAGYTFEFDSLNSWIREDDDMGEVELLQDIEASALLSYRFHVESTKSESEEESDFAHQVSCLRWRAPESNALPDLPVGLSGLVSCSGAGFTPDQSQKYYEDGLFQG</sequence>
<name>A0A9P5P6X8_9AGAR</name>
<accession>A0A9P5P6X8</accession>
<dbReference type="AlphaFoldDB" id="A0A9P5P6X8"/>
<dbReference type="Proteomes" id="UP000772434">
    <property type="component" value="Unassembled WGS sequence"/>
</dbReference>
<reference evidence="1" key="1">
    <citation type="submission" date="2020-11" db="EMBL/GenBank/DDBJ databases">
        <authorList>
            <consortium name="DOE Joint Genome Institute"/>
            <person name="Ahrendt S."/>
            <person name="Riley R."/>
            <person name="Andreopoulos W."/>
            <person name="Labutti K."/>
            <person name="Pangilinan J."/>
            <person name="Ruiz-Duenas F.J."/>
            <person name="Barrasa J.M."/>
            <person name="Sanchez-Garcia M."/>
            <person name="Camarero S."/>
            <person name="Miyauchi S."/>
            <person name="Serrano A."/>
            <person name="Linde D."/>
            <person name="Babiker R."/>
            <person name="Drula E."/>
            <person name="Ayuso-Fernandez I."/>
            <person name="Pacheco R."/>
            <person name="Padilla G."/>
            <person name="Ferreira P."/>
            <person name="Barriuso J."/>
            <person name="Kellner H."/>
            <person name="Castanera R."/>
            <person name="Alfaro M."/>
            <person name="Ramirez L."/>
            <person name="Pisabarro A.G."/>
            <person name="Kuo A."/>
            <person name="Tritt A."/>
            <person name="Lipzen A."/>
            <person name="He G."/>
            <person name="Yan M."/>
            <person name="Ng V."/>
            <person name="Cullen D."/>
            <person name="Martin F."/>
            <person name="Rosso M.-N."/>
            <person name="Henrissat B."/>
            <person name="Hibbett D."/>
            <person name="Martinez A.T."/>
            <person name="Grigoriev I.V."/>
        </authorList>
    </citation>
    <scope>NUCLEOTIDE SEQUENCE</scope>
    <source>
        <strain evidence="1">AH 40177</strain>
    </source>
</reference>
<organism evidence="1 2">
    <name type="scientific">Rhodocollybia butyracea</name>
    <dbReference type="NCBI Taxonomy" id="206335"/>
    <lineage>
        <taxon>Eukaryota</taxon>
        <taxon>Fungi</taxon>
        <taxon>Dikarya</taxon>
        <taxon>Basidiomycota</taxon>
        <taxon>Agaricomycotina</taxon>
        <taxon>Agaricomycetes</taxon>
        <taxon>Agaricomycetidae</taxon>
        <taxon>Agaricales</taxon>
        <taxon>Marasmiineae</taxon>
        <taxon>Omphalotaceae</taxon>
        <taxon>Rhodocollybia</taxon>
    </lineage>
</organism>
<comment type="caution">
    <text evidence="1">The sequence shown here is derived from an EMBL/GenBank/DDBJ whole genome shotgun (WGS) entry which is preliminary data.</text>
</comment>
<keyword evidence="2" id="KW-1185">Reference proteome</keyword>
<gene>
    <name evidence="1" type="ORF">BDP27DRAFT_1373341</name>
</gene>
<evidence type="ECO:0000313" key="2">
    <source>
        <dbReference type="Proteomes" id="UP000772434"/>
    </source>
</evidence>